<name>A0A2P5VXB0_GOSBA</name>
<gene>
    <name evidence="1" type="ORF">GOBAR_AA37240</name>
</gene>
<organism evidence="1 2">
    <name type="scientific">Gossypium barbadense</name>
    <name type="common">Sea Island cotton</name>
    <name type="synonym">Hibiscus barbadensis</name>
    <dbReference type="NCBI Taxonomy" id="3634"/>
    <lineage>
        <taxon>Eukaryota</taxon>
        <taxon>Viridiplantae</taxon>
        <taxon>Streptophyta</taxon>
        <taxon>Embryophyta</taxon>
        <taxon>Tracheophyta</taxon>
        <taxon>Spermatophyta</taxon>
        <taxon>Magnoliopsida</taxon>
        <taxon>eudicotyledons</taxon>
        <taxon>Gunneridae</taxon>
        <taxon>Pentapetalae</taxon>
        <taxon>rosids</taxon>
        <taxon>malvids</taxon>
        <taxon>Malvales</taxon>
        <taxon>Malvaceae</taxon>
        <taxon>Malvoideae</taxon>
        <taxon>Gossypium</taxon>
    </lineage>
</organism>
<evidence type="ECO:0000313" key="2">
    <source>
        <dbReference type="Proteomes" id="UP000239757"/>
    </source>
</evidence>
<reference evidence="1 2" key="1">
    <citation type="submission" date="2015-01" db="EMBL/GenBank/DDBJ databases">
        <title>Genome of allotetraploid Gossypium barbadense reveals genomic plasticity and fiber elongation in cotton evolution.</title>
        <authorList>
            <person name="Chen X."/>
            <person name="Liu X."/>
            <person name="Zhao B."/>
            <person name="Zheng H."/>
            <person name="Hu Y."/>
            <person name="Lu G."/>
            <person name="Yang C."/>
            <person name="Chen J."/>
            <person name="Shan C."/>
            <person name="Zhang L."/>
            <person name="Zhou Y."/>
            <person name="Wang L."/>
            <person name="Guo W."/>
            <person name="Bai Y."/>
            <person name="Ruan J."/>
            <person name="Shangguan X."/>
            <person name="Mao Y."/>
            <person name="Jiang J."/>
            <person name="Zhu Y."/>
            <person name="Lei J."/>
            <person name="Kang H."/>
            <person name="Chen S."/>
            <person name="He X."/>
            <person name="Wang R."/>
            <person name="Wang Y."/>
            <person name="Chen J."/>
            <person name="Wang L."/>
            <person name="Yu S."/>
            <person name="Wang B."/>
            <person name="Wei J."/>
            <person name="Song S."/>
            <person name="Lu X."/>
            <person name="Gao Z."/>
            <person name="Gu W."/>
            <person name="Deng X."/>
            <person name="Ma D."/>
            <person name="Wang S."/>
            <person name="Liang W."/>
            <person name="Fang L."/>
            <person name="Cai C."/>
            <person name="Zhu X."/>
            <person name="Zhou B."/>
            <person name="Zhang Y."/>
            <person name="Chen Z."/>
            <person name="Xu S."/>
            <person name="Zhu R."/>
            <person name="Wang S."/>
            <person name="Zhang T."/>
            <person name="Zhao G."/>
        </authorList>
    </citation>
    <scope>NUCLEOTIDE SEQUENCE [LARGE SCALE GENOMIC DNA]</scope>
    <source>
        <strain evidence="2">cv. Xinhai21</strain>
        <tissue evidence="1">Leaf</tissue>
    </source>
</reference>
<sequence length="163" mass="18919">MEARHVFVEYARDAMVANRQMTIGHRPNIPPRSYRVDFLNRQYDCRRFQTLHYSCAHAVAACGKVLLNVEQFVDDVYTLECTLHVWENELWVLPNLSTWEVPPTCLGECVHPRACPDKGLCRNLNGHPQSSKIHNEMVIREKFDSKRCGLCRLAGYNWSKCPQ</sequence>
<dbReference type="AlphaFoldDB" id="A0A2P5VXB0"/>
<accession>A0A2P5VXB0</accession>
<proteinExistence type="predicted"/>
<evidence type="ECO:0000313" key="1">
    <source>
        <dbReference type="EMBL" id="PPR83473.1"/>
    </source>
</evidence>
<evidence type="ECO:0008006" key="3">
    <source>
        <dbReference type="Google" id="ProtNLM"/>
    </source>
</evidence>
<protein>
    <recommendedName>
        <fullName evidence="3">SWIM-type domain-containing protein</fullName>
    </recommendedName>
</protein>
<dbReference type="OrthoDB" id="1432732at2759"/>
<dbReference type="EMBL" id="KZ670345">
    <property type="protein sequence ID" value="PPR83473.1"/>
    <property type="molecule type" value="Genomic_DNA"/>
</dbReference>
<dbReference type="Proteomes" id="UP000239757">
    <property type="component" value="Unassembled WGS sequence"/>
</dbReference>